<comment type="caution">
    <text evidence="4">The sequence shown here is derived from an EMBL/GenBank/DDBJ whole genome shotgun (WGS) entry which is preliminary data.</text>
</comment>
<gene>
    <name evidence="4" type="ORF">H7U12_03885</name>
</gene>
<dbReference type="InterPro" id="IPR036928">
    <property type="entry name" value="AS_sf"/>
</dbReference>
<dbReference type="EMBL" id="JACOAF010000008">
    <property type="protein sequence ID" value="MBC3538806.1"/>
    <property type="molecule type" value="Genomic_DNA"/>
</dbReference>
<dbReference type="GO" id="GO:0004040">
    <property type="term" value="F:amidase activity"/>
    <property type="evidence" value="ECO:0007669"/>
    <property type="project" value="UniProtKB-EC"/>
</dbReference>
<dbReference type="PANTHER" id="PTHR42678">
    <property type="entry name" value="AMIDASE"/>
    <property type="match status" value="1"/>
</dbReference>
<dbReference type="RefSeq" id="WP_186633155.1">
    <property type="nucleotide sequence ID" value="NZ_JACOAF010000008.1"/>
</dbReference>
<dbReference type="Pfam" id="PF01425">
    <property type="entry name" value="Amidase"/>
    <property type="match status" value="1"/>
</dbReference>
<keyword evidence="4" id="KW-0378">Hydrolase</keyword>
<dbReference type="SUPFAM" id="SSF75304">
    <property type="entry name" value="Amidase signature (AS) enzymes"/>
    <property type="match status" value="1"/>
</dbReference>
<dbReference type="Proteomes" id="UP000659698">
    <property type="component" value="Unassembled WGS sequence"/>
</dbReference>
<evidence type="ECO:0000313" key="5">
    <source>
        <dbReference type="Proteomes" id="UP000659698"/>
    </source>
</evidence>
<evidence type="ECO:0000313" key="4">
    <source>
        <dbReference type="EMBL" id="MBC3538806.1"/>
    </source>
</evidence>
<name>A0ABR6VQE2_9BACT</name>
<protein>
    <submittedName>
        <fullName evidence="4">Amidase</fullName>
        <ecNumber evidence="4">3.5.1.4</ecNumber>
    </submittedName>
</protein>
<dbReference type="Gene3D" id="3.90.1300.10">
    <property type="entry name" value="Amidase signature (AS) domain"/>
    <property type="match status" value="1"/>
</dbReference>
<keyword evidence="2" id="KW-0732">Signal</keyword>
<feature type="chain" id="PRO_5045753705" evidence="2">
    <location>
        <begin position="27"/>
        <end position="553"/>
    </location>
</feature>
<feature type="domain" description="Amidase" evidence="3">
    <location>
        <begin position="80"/>
        <end position="528"/>
    </location>
</feature>
<dbReference type="NCBIfam" id="NF005300">
    <property type="entry name" value="PRK06828.1"/>
    <property type="match status" value="1"/>
</dbReference>
<dbReference type="EC" id="3.5.1.4" evidence="4"/>
<proteinExistence type="predicted"/>
<dbReference type="PANTHER" id="PTHR42678:SF34">
    <property type="entry name" value="OS04G0183300 PROTEIN"/>
    <property type="match status" value="1"/>
</dbReference>
<dbReference type="InterPro" id="IPR023631">
    <property type="entry name" value="Amidase_dom"/>
</dbReference>
<keyword evidence="5" id="KW-1185">Reference proteome</keyword>
<evidence type="ECO:0000256" key="1">
    <source>
        <dbReference type="SAM" id="MobiDB-lite"/>
    </source>
</evidence>
<dbReference type="NCBIfam" id="NF006006">
    <property type="entry name" value="PRK08137.1"/>
    <property type="match status" value="1"/>
</dbReference>
<organism evidence="4 5">
    <name type="scientific">Rufibacter sediminis</name>
    <dbReference type="NCBI Taxonomy" id="2762756"/>
    <lineage>
        <taxon>Bacteria</taxon>
        <taxon>Pseudomonadati</taxon>
        <taxon>Bacteroidota</taxon>
        <taxon>Cytophagia</taxon>
        <taxon>Cytophagales</taxon>
        <taxon>Hymenobacteraceae</taxon>
        <taxon>Rufibacter</taxon>
    </lineage>
</organism>
<feature type="signal peptide" evidence="2">
    <location>
        <begin position="1"/>
        <end position="26"/>
    </location>
</feature>
<sequence>MNRRNFLRTGSLAGISFSALGLGACATSASSTPPAKQAAAPATAAPASPAASPTDFQLNEVTIQELQRKMQSGELTSKAITQLYLDRIQAVDKSGPKTNSVIEVNPDALQIAEAMDQERKAGKVRGPLHGIPVMVKDNVDTHDKMSTSAGALALAQNKAAKDAFIVTQLRNAGAVLIGKTNLSEWANFRSTESSSGWSGRGGQTKNAYVLDRTPCGSSSGSGVAVSANLCAVAVGTETNGSIVCPSAVSGVVGFKPTVGLVSRSGIIPISHTQDTAGPIARTVADAAILLSVLAGVDPNDSITKESTGKAHPDYTKFLDANGLQGKRIGVEKSFLKGHVAIDALLQQALEQLKSKGATIVEVEVMKQIREVSANSFKILQYEFKDGVNKYLATANAQVKTLSDVIEFNKQHEATSMPFFKQEILEMSDKLGDLNTKEYKEAVAKQLSGSKAAIDKIMKDHNLDAITGPTYGPSWCIDLVNGDSFTGYGLSTPAAISGYPHISVPLGQVQGLPVGISFFGRAYSEPQLLSIAYAYEQVSKHRKAPQFLRTTNPS</sequence>
<reference evidence="4 5" key="1">
    <citation type="journal article" date="2019" name="Int. J. Syst. Evol. Microbiol.">
        <title>Rufibacter sediminis sp. nov., isolated from freshwater lake sediment.</title>
        <authorList>
            <person name="Qu J.H."/>
            <person name="Zhang L.J."/>
            <person name="Fu Y.H."/>
            <person name="Li H.F."/>
        </authorList>
    </citation>
    <scope>NUCLEOTIDE SEQUENCE [LARGE SCALE GENOMIC DNA]</scope>
    <source>
        <strain evidence="4 5">H-1</strain>
    </source>
</reference>
<feature type="region of interest" description="Disordered" evidence="1">
    <location>
        <begin position="28"/>
        <end position="53"/>
    </location>
</feature>
<evidence type="ECO:0000256" key="2">
    <source>
        <dbReference type="SAM" id="SignalP"/>
    </source>
</evidence>
<accession>A0ABR6VQE2</accession>
<evidence type="ECO:0000259" key="3">
    <source>
        <dbReference type="Pfam" id="PF01425"/>
    </source>
</evidence>
<dbReference type="PROSITE" id="PS51257">
    <property type="entry name" value="PROKAR_LIPOPROTEIN"/>
    <property type="match status" value="1"/>
</dbReference>